<protein>
    <submittedName>
        <fullName evidence="1">Uncharacterized protein</fullName>
    </submittedName>
</protein>
<dbReference type="Proteomes" id="UP001152300">
    <property type="component" value="Unassembled WGS sequence"/>
</dbReference>
<comment type="caution">
    <text evidence="1">The sequence shown here is derived from an EMBL/GenBank/DDBJ whole genome shotgun (WGS) entry which is preliminary data.</text>
</comment>
<evidence type="ECO:0000313" key="2">
    <source>
        <dbReference type="Proteomes" id="UP001152300"/>
    </source>
</evidence>
<name>A0A9X0ASP6_9HELO</name>
<reference evidence="1" key="1">
    <citation type="submission" date="2022-11" db="EMBL/GenBank/DDBJ databases">
        <title>Genome Resource of Sclerotinia nivalis Strain SnTB1, a Plant Pathogen Isolated from American Ginseng.</title>
        <authorList>
            <person name="Fan S."/>
        </authorList>
    </citation>
    <scope>NUCLEOTIDE SEQUENCE</scope>
    <source>
        <strain evidence="1">SnTB1</strain>
    </source>
</reference>
<evidence type="ECO:0000313" key="1">
    <source>
        <dbReference type="EMBL" id="KAJ8068255.1"/>
    </source>
</evidence>
<proteinExistence type="predicted"/>
<organism evidence="1 2">
    <name type="scientific">Sclerotinia nivalis</name>
    <dbReference type="NCBI Taxonomy" id="352851"/>
    <lineage>
        <taxon>Eukaryota</taxon>
        <taxon>Fungi</taxon>
        <taxon>Dikarya</taxon>
        <taxon>Ascomycota</taxon>
        <taxon>Pezizomycotina</taxon>
        <taxon>Leotiomycetes</taxon>
        <taxon>Helotiales</taxon>
        <taxon>Sclerotiniaceae</taxon>
        <taxon>Sclerotinia</taxon>
    </lineage>
</organism>
<keyword evidence="2" id="KW-1185">Reference proteome</keyword>
<accession>A0A9X0ASP6</accession>
<gene>
    <name evidence="1" type="ORF">OCU04_003822</name>
</gene>
<sequence>MFYPMSETLDSGASCPVRGPHKLVIYIRPEPPIIPCLQAVMMDSPLTYPTKNVPDHLEISLRFMKGDWGTRMSQSTSFYRDDTLIMDESATWELFPLVYYVSVYIGTLA</sequence>
<dbReference type="EMBL" id="JAPEIS010000003">
    <property type="protein sequence ID" value="KAJ8068255.1"/>
    <property type="molecule type" value="Genomic_DNA"/>
</dbReference>
<dbReference type="AlphaFoldDB" id="A0A9X0ASP6"/>